<evidence type="ECO:0000256" key="1">
    <source>
        <dbReference type="ARBA" id="ARBA00022801"/>
    </source>
</evidence>
<dbReference type="EMBL" id="JARXRN010000020">
    <property type="protein sequence ID" value="MDH5830108.1"/>
    <property type="molecule type" value="Genomic_DNA"/>
</dbReference>
<dbReference type="Proteomes" id="UP001156831">
    <property type="component" value="Unassembled WGS sequence"/>
</dbReference>
<proteinExistence type="predicted"/>
<protein>
    <submittedName>
        <fullName evidence="2">2'-5' RNA ligase family protein</fullName>
    </submittedName>
</protein>
<dbReference type="GO" id="GO:0016874">
    <property type="term" value="F:ligase activity"/>
    <property type="evidence" value="ECO:0007669"/>
    <property type="project" value="UniProtKB-KW"/>
</dbReference>
<dbReference type="InterPro" id="IPR004175">
    <property type="entry name" value="RNA_CPDase"/>
</dbReference>
<comment type="caution">
    <text evidence="2">The sequence shown here is derived from an EMBL/GenBank/DDBJ whole genome shotgun (WGS) entry which is preliminary data.</text>
</comment>
<reference evidence="2 3" key="1">
    <citation type="submission" date="2023-04" db="EMBL/GenBank/DDBJ databases">
        <title>Luteimonas sp. M1R5S18.</title>
        <authorList>
            <person name="Sun J.-Q."/>
        </authorList>
    </citation>
    <scope>NUCLEOTIDE SEQUENCE [LARGE SCALE GENOMIC DNA]</scope>
    <source>
        <strain evidence="2 3">M1R5S18</strain>
    </source>
</reference>
<dbReference type="InterPro" id="IPR009097">
    <property type="entry name" value="Cyclic_Pdiesterase"/>
</dbReference>
<dbReference type="PANTHER" id="PTHR35561:SF1">
    <property type="entry name" value="RNA 2',3'-CYCLIC PHOSPHODIESTERASE"/>
    <property type="match status" value="1"/>
</dbReference>
<dbReference type="RefSeq" id="WP_280600576.1">
    <property type="nucleotide sequence ID" value="NZ_JARXRN010000020.1"/>
</dbReference>
<organism evidence="2 3">
    <name type="scientific">Luteimonas rhizosphaericola</name>
    <dbReference type="NCBI Taxonomy" id="3042024"/>
    <lineage>
        <taxon>Bacteria</taxon>
        <taxon>Pseudomonadati</taxon>
        <taxon>Pseudomonadota</taxon>
        <taxon>Gammaproteobacteria</taxon>
        <taxon>Lysobacterales</taxon>
        <taxon>Lysobacteraceae</taxon>
        <taxon>Luteimonas</taxon>
    </lineage>
</organism>
<accession>A0ABT6JHG3</accession>
<name>A0ABT6JHG3_9GAMM</name>
<gene>
    <name evidence="2" type="ORF">QFW80_06195</name>
</gene>
<dbReference type="SUPFAM" id="SSF55144">
    <property type="entry name" value="LigT-like"/>
    <property type="match status" value="1"/>
</dbReference>
<keyword evidence="1" id="KW-0378">Hydrolase</keyword>
<sequence>MSGALFPGWRPDAAGRERLAEQIATLLAACPTGAPKLQPRRPEQWHATLCFIGYGLRDAVTPRLLSAFADAAARIPPHDFTIERIEYWRQSGAVVALPGPCPALQALCDETYAAVRRCGLRPQQATTQPHVTLAYLGRGLDPQPWLAGVDCTGASLRVDGFELLFNPGGRYESLASWPLTGTRLPAIPTQPALL</sequence>
<dbReference type="Pfam" id="PF13563">
    <property type="entry name" value="2_5_RNA_ligase2"/>
    <property type="match status" value="1"/>
</dbReference>
<dbReference type="PANTHER" id="PTHR35561">
    <property type="entry name" value="RNA 2',3'-CYCLIC PHOSPHODIESTERASE"/>
    <property type="match status" value="1"/>
</dbReference>
<evidence type="ECO:0000313" key="3">
    <source>
        <dbReference type="Proteomes" id="UP001156831"/>
    </source>
</evidence>
<evidence type="ECO:0000313" key="2">
    <source>
        <dbReference type="EMBL" id="MDH5830108.1"/>
    </source>
</evidence>
<keyword evidence="2" id="KW-0436">Ligase</keyword>
<keyword evidence="3" id="KW-1185">Reference proteome</keyword>
<dbReference type="Gene3D" id="3.90.1140.10">
    <property type="entry name" value="Cyclic phosphodiesterase"/>
    <property type="match status" value="1"/>
</dbReference>